<evidence type="ECO:0000313" key="2">
    <source>
        <dbReference type="Proteomes" id="UP001596447"/>
    </source>
</evidence>
<dbReference type="PROSITE" id="PS51318">
    <property type="entry name" value="TAT"/>
    <property type="match status" value="1"/>
</dbReference>
<accession>A0ABD5Z213</accession>
<comment type="caution">
    <text evidence="1">The sequence shown here is derived from an EMBL/GenBank/DDBJ whole genome shotgun (WGS) entry which is preliminary data.</text>
</comment>
<proteinExistence type="predicted"/>
<sequence>MQRRKFLAAMGSLTAAGAAGLGTGAFSSVRATRDVSVNVADDSSALLKLSKSSSNENAEYADGSATQMAINLNSSASGTETGSGINADATTIIHDIFSVENQGTQSAIVYVPPSSLGADAFNMSDDGIYIDPQLSSPAHGTDDSALGTLPDGTKYGSFTNIGGTLLSKGLTMPEAWDDSVTSTAPLGQSVYLLNPGESFDFGLYLKTNDNPTSSKTYSMDILADANLATKYGLGTTNSGT</sequence>
<protein>
    <recommendedName>
        <fullName evidence="3">DUF1102 domain-containing protein</fullName>
    </recommendedName>
</protein>
<dbReference type="InterPro" id="IPR006311">
    <property type="entry name" value="TAT_signal"/>
</dbReference>
<reference evidence="1 2" key="1">
    <citation type="journal article" date="2019" name="Int. J. Syst. Evol. Microbiol.">
        <title>The Global Catalogue of Microorganisms (GCM) 10K type strain sequencing project: providing services to taxonomists for standard genome sequencing and annotation.</title>
        <authorList>
            <consortium name="The Broad Institute Genomics Platform"/>
            <consortium name="The Broad Institute Genome Sequencing Center for Infectious Disease"/>
            <person name="Wu L."/>
            <person name="Ma J."/>
        </authorList>
    </citation>
    <scope>NUCLEOTIDE SEQUENCE [LARGE SCALE GENOMIC DNA]</scope>
    <source>
        <strain evidence="1 2">XZGYJ-43</strain>
    </source>
</reference>
<organism evidence="1 2">
    <name type="scientific">Halospeciosus flavus</name>
    <dbReference type="NCBI Taxonomy" id="3032283"/>
    <lineage>
        <taxon>Archaea</taxon>
        <taxon>Methanobacteriati</taxon>
        <taxon>Methanobacteriota</taxon>
        <taxon>Stenosarchaea group</taxon>
        <taxon>Halobacteria</taxon>
        <taxon>Halobacteriales</taxon>
        <taxon>Halobacteriaceae</taxon>
        <taxon>Halospeciosus</taxon>
    </lineage>
</organism>
<dbReference type="RefSeq" id="WP_279529165.1">
    <property type="nucleotide sequence ID" value="NZ_CP122312.1"/>
</dbReference>
<dbReference type="AlphaFoldDB" id="A0ABD5Z213"/>
<keyword evidence="2" id="KW-1185">Reference proteome</keyword>
<evidence type="ECO:0008006" key="3">
    <source>
        <dbReference type="Google" id="ProtNLM"/>
    </source>
</evidence>
<dbReference type="Proteomes" id="UP001596447">
    <property type="component" value="Unassembled WGS sequence"/>
</dbReference>
<name>A0ABD5Z213_9EURY</name>
<gene>
    <name evidence="1" type="ORF">ACFQJ9_07310</name>
</gene>
<evidence type="ECO:0000313" key="1">
    <source>
        <dbReference type="EMBL" id="MFC7199224.1"/>
    </source>
</evidence>
<dbReference type="EMBL" id="JBHTAR010000011">
    <property type="protein sequence ID" value="MFC7199224.1"/>
    <property type="molecule type" value="Genomic_DNA"/>
</dbReference>